<dbReference type="RefSeq" id="WP_232549983.1">
    <property type="nucleotide sequence ID" value="NZ_CP115965.1"/>
</dbReference>
<evidence type="ECO:0000313" key="11">
    <source>
        <dbReference type="Proteomes" id="UP001434337"/>
    </source>
</evidence>
<dbReference type="Pfam" id="PF01741">
    <property type="entry name" value="MscL"/>
    <property type="match status" value="1"/>
</dbReference>
<dbReference type="InterPro" id="IPR037673">
    <property type="entry name" value="MSC/AndL"/>
</dbReference>
<dbReference type="EMBL" id="CP115965">
    <property type="protein sequence ID" value="WZX00255.1"/>
    <property type="molecule type" value="Genomic_DNA"/>
</dbReference>
<evidence type="ECO:0000256" key="9">
    <source>
        <dbReference type="SAM" id="Phobius"/>
    </source>
</evidence>
<evidence type="ECO:0000256" key="8">
    <source>
        <dbReference type="ARBA" id="ARBA00023303"/>
    </source>
</evidence>
<accession>A0ABZ3CBS5</accession>
<feature type="transmembrane region" description="Helical" evidence="9">
    <location>
        <begin position="12"/>
        <end position="38"/>
    </location>
</feature>
<protein>
    <submittedName>
        <fullName evidence="10">Large conductance mechanosensitive channel protein MscL</fullName>
    </submittedName>
</protein>
<gene>
    <name evidence="10" type="primary">mscL</name>
    <name evidence="10" type="ORF">PCC79_02940</name>
</gene>
<dbReference type="SUPFAM" id="SSF81330">
    <property type="entry name" value="Gated mechanosensitive channel"/>
    <property type="match status" value="1"/>
</dbReference>
<proteinExistence type="predicted"/>
<evidence type="ECO:0000256" key="6">
    <source>
        <dbReference type="ARBA" id="ARBA00023065"/>
    </source>
</evidence>
<evidence type="ECO:0000313" key="10">
    <source>
        <dbReference type="EMBL" id="WZX00255.1"/>
    </source>
</evidence>
<reference evidence="10 11" key="1">
    <citation type="journal article" date="2023" name="Environ Microbiome">
        <title>A coral-associated actinobacterium mitigates coral bleaching under heat stress.</title>
        <authorList>
            <person name="Li J."/>
            <person name="Zou Y."/>
            <person name="Li Q."/>
            <person name="Zhang J."/>
            <person name="Bourne D.G."/>
            <person name="Lyu Y."/>
            <person name="Liu C."/>
            <person name="Zhang S."/>
        </authorList>
    </citation>
    <scope>NUCLEOTIDE SEQUENCE [LARGE SCALE GENOMIC DNA]</scope>
    <source>
        <strain evidence="10 11">SCSIO 13291</strain>
    </source>
</reference>
<dbReference type="NCBIfam" id="TIGR00220">
    <property type="entry name" value="mscL"/>
    <property type="match status" value="1"/>
</dbReference>
<name>A0ABZ3CBS5_9ACTN</name>
<keyword evidence="4 9" id="KW-0812">Transmembrane</keyword>
<dbReference type="PANTHER" id="PTHR30266:SF2">
    <property type="entry name" value="LARGE-CONDUCTANCE MECHANOSENSITIVE CHANNEL"/>
    <property type="match status" value="1"/>
</dbReference>
<sequence>MKGFKDFLMQGNLIELATAVIIGTSFATVVSTFTNILLSFVGMFGGVPDFSAWAPAGLPLGIFLNAVISFVIVAAVIYFLVIKPYQAVKAAADARLKADSDAVAPAPTTDELLAEIRDLLKANRAL</sequence>
<keyword evidence="3" id="KW-1003">Cell membrane</keyword>
<evidence type="ECO:0000256" key="1">
    <source>
        <dbReference type="ARBA" id="ARBA00004141"/>
    </source>
</evidence>
<keyword evidence="11" id="KW-1185">Reference proteome</keyword>
<dbReference type="Gene3D" id="1.10.1200.120">
    <property type="entry name" value="Large-conductance mechanosensitive channel, MscL, domain 1"/>
    <property type="match status" value="1"/>
</dbReference>
<evidence type="ECO:0000256" key="2">
    <source>
        <dbReference type="ARBA" id="ARBA00022448"/>
    </source>
</evidence>
<evidence type="ECO:0000256" key="7">
    <source>
        <dbReference type="ARBA" id="ARBA00023136"/>
    </source>
</evidence>
<feature type="transmembrane region" description="Helical" evidence="9">
    <location>
        <begin position="58"/>
        <end position="81"/>
    </location>
</feature>
<dbReference type="Proteomes" id="UP001434337">
    <property type="component" value="Chromosome"/>
</dbReference>
<evidence type="ECO:0000256" key="4">
    <source>
        <dbReference type="ARBA" id="ARBA00022692"/>
    </source>
</evidence>
<comment type="subcellular location">
    <subcellularLocation>
        <location evidence="1">Membrane</location>
        <topology evidence="1">Multi-pass membrane protein</topology>
    </subcellularLocation>
</comment>
<keyword evidence="2" id="KW-0813">Transport</keyword>
<dbReference type="PRINTS" id="PR01264">
    <property type="entry name" value="MECHCHANNEL"/>
</dbReference>
<organism evidence="10 11">
    <name type="scientific">Propioniciclava soli</name>
    <dbReference type="NCBI Taxonomy" id="2775081"/>
    <lineage>
        <taxon>Bacteria</taxon>
        <taxon>Bacillati</taxon>
        <taxon>Actinomycetota</taxon>
        <taxon>Actinomycetes</taxon>
        <taxon>Propionibacteriales</taxon>
        <taxon>Propionibacteriaceae</taxon>
        <taxon>Propioniciclava</taxon>
    </lineage>
</organism>
<dbReference type="PANTHER" id="PTHR30266">
    <property type="entry name" value="MECHANOSENSITIVE CHANNEL MSCL"/>
    <property type="match status" value="1"/>
</dbReference>
<dbReference type="InterPro" id="IPR001185">
    <property type="entry name" value="MS_channel"/>
</dbReference>
<evidence type="ECO:0000256" key="5">
    <source>
        <dbReference type="ARBA" id="ARBA00022989"/>
    </source>
</evidence>
<keyword evidence="6" id="KW-0406">Ion transport</keyword>
<keyword evidence="7 9" id="KW-0472">Membrane</keyword>
<evidence type="ECO:0000256" key="3">
    <source>
        <dbReference type="ARBA" id="ARBA00022475"/>
    </source>
</evidence>
<dbReference type="InterPro" id="IPR036019">
    <property type="entry name" value="MscL_channel"/>
</dbReference>
<keyword evidence="5 9" id="KW-1133">Transmembrane helix</keyword>
<keyword evidence="8" id="KW-0407">Ion channel</keyword>